<dbReference type="Pfam" id="PF13289">
    <property type="entry name" value="SIR2_2"/>
    <property type="match status" value="1"/>
</dbReference>
<proteinExistence type="predicted"/>
<dbReference type="InterPro" id="IPR029035">
    <property type="entry name" value="DHS-like_NAD/FAD-binding_dom"/>
</dbReference>
<dbReference type="RefSeq" id="WP_131597901.1">
    <property type="nucleotide sequence ID" value="NZ_BAYX01000019.1"/>
</dbReference>
<sequence length="543" mass="60951">MQDIHVDLVRRYGRAIAHMRQLSQRRHLGLALGAGISQSASLPNWNELIARLTHEIEARATVKGPDLGGETAPMQAQILQSRFRKFVESGTAFPAVAVNNRDRVIATEWRKLLRDSLYHTIADPDAVVNGHPYFKELAALAFNVPVVITYNFDDFLERALVQSSRRPHGTIGYYSAWGPHFVVQQDRPVVYHPNGYIPFQAIDRYSEEVILTEEALSNQIIDAARGSFALLVNYFGTSPCLFIGFSLTDPGMRSVLRQATRASPGTIHYYIRYCSSSAPPLAEREEASQANFDLFNMVTLYLNGNEIKALLELLSMDDEDTLNDVFVRAGVSQRYFYYIAGVVSVGKTSVISRLQGLEIVDEWLRPRDPLIAKPSDQLGTSERKRVDEWILEQVRLKNGRFARAGVGLHVMDRAPLDAFAFTPPDKYRDKAESIFETAYAGNSGSPQSLQKGHLVVLKGDPRVLQTRQIWRGRGGDDDYLEVQQNALVEVYADDNGGKATFIETAGQDVESVTKQVLRAIHRDSYEEFDFDKRLTSFLSTVPS</sequence>
<accession>A0AA87U7M9</accession>
<evidence type="ECO:0000313" key="2">
    <source>
        <dbReference type="Proteomes" id="UP000026941"/>
    </source>
</evidence>
<comment type="caution">
    <text evidence="1">The sequence shown here is derived from an EMBL/GenBank/DDBJ whole genome shotgun (WGS) entry which is preliminary data.</text>
</comment>
<dbReference type="SUPFAM" id="SSF52540">
    <property type="entry name" value="P-loop containing nucleoside triphosphate hydrolases"/>
    <property type="match status" value="1"/>
</dbReference>
<dbReference type="AlphaFoldDB" id="A0AA87U7M9"/>
<name>A0AA87U7M9_RHIRH</name>
<gene>
    <name evidence="1" type="ORF">RRH01S_19_00080</name>
</gene>
<dbReference type="Proteomes" id="UP000026941">
    <property type="component" value="Unassembled WGS sequence"/>
</dbReference>
<dbReference type="InterPro" id="IPR027417">
    <property type="entry name" value="P-loop_NTPase"/>
</dbReference>
<protein>
    <recommendedName>
        <fullName evidence="3">SIR2-like domain-containing protein</fullName>
    </recommendedName>
</protein>
<organism evidence="1 2">
    <name type="scientific">Rhizobium rhizogenes NBRC 13257</name>
    <dbReference type="NCBI Taxonomy" id="1220581"/>
    <lineage>
        <taxon>Bacteria</taxon>
        <taxon>Pseudomonadati</taxon>
        <taxon>Pseudomonadota</taxon>
        <taxon>Alphaproteobacteria</taxon>
        <taxon>Hyphomicrobiales</taxon>
        <taxon>Rhizobiaceae</taxon>
        <taxon>Rhizobium/Agrobacterium group</taxon>
        <taxon>Rhizobium</taxon>
    </lineage>
</organism>
<reference evidence="1 2" key="1">
    <citation type="submission" date="2014-05" db="EMBL/GenBank/DDBJ databases">
        <title>Whole genome shotgun sequence of Rhizobium rhizogenes NBRC 13257.</title>
        <authorList>
            <person name="Katano-Makiyama Y."/>
            <person name="Hosoyama A."/>
            <person name="Hashimoto M."/>
            <person name="Hosoyama Y."/>
            <person name="Noguchi M."/>
            <person name="Tsuchikane K."/>
            <person name="Kimura A."/>
            <person name="Ohji S."/>
            <person name="Ichikawa N."/>
            <person name="Yamazoe A."/>
            <person name="Fujita N."/>
        </authorList>
    </citation>
    <scope>NUCLEOTIDE SEQUENCE [LARGE SCALE GENOMIC DNA]</scope>
    <source>
        <strain evidence="1 2">NBRC 13257</strain>
    </source>
</reference>
<dbReference type="EMBL" id="BAYX01000019">
    <property type="protein sequence ID" value="GAJ96250.1"/>
    <property type="molecule type" value="Genomic_DNA"/>
</dbReference>
<evidence type="ECO:0008006" key="3">
    <source>
        <dbReference type="Google" id="ProtNLM"/>
    </source>
</evidence>
<dbReference type="SUPFAM" id="SSF52467">
    <property type="entry name" value="DHS-like NAD/FAD-binding domain"/>
    <property type="match status" value="1"/>
</dbReference>
<evidence type="ECO:0000313" key="1">
    <source>
        <dbReference type="EMBL" id="GAJ96250.1"/>
    </source>
</evidence>